<dbReference type="VEuPathDB" id="PlasmoDB:PCOAH_00029600"/>
<dbReference type="AlphaFoldDB" id="A0A1B1E0W6"/>
<gene>
    <name evidence="2" type="ORF">PCOAH_00029600</name>
</gene>
<sequence length="648" mass="74820">MKDDSEVEKGNEKHGEKFSDVDLKVEAYAEGDYRLLRYLPDGSCVFEEVPNEENKNMKNLQQYAQLFCSAMEKTIQIKSNDQNLKNNKEWTQGEEYRVMVEEELKELMVLFDLMLGTLNYDKGTRYLTLNKCNYVRDIKANKQDICIAVTTRKELLQKLRKLCEETRKQINSINGIVAQKYFLHFINQLIQYWKVLNKKYSEIDYLQLDNNFPYVTEVSVEYFFLPSHFWNFSSNPIFLSWPPYPSFSPFKSQYAHITFSLGGLEKEIKGGIHNQTTGCTIDEAPFKHKPTKRQGIAHEMFPPFGEEYNFNDPTDGLQNRHRSYKPNGGIVNGDHTLINDEYKTTEQSYNFYYPNVKEEELKIFSILDRMSVISIQFEGIAAHLIENNYAIQFDLSPLNVQLKNELKTHTMGNPASGGNTFPERIIPENIFFEQAKKIHTKLTTAQWVLIDKSIFYILAEQANNLKDRNNNLSLNLPSLTGKGKKIKIHCTDINHKCLEFLISDVPIPSIGSKSIPVDFCFTVMYEPTEGVHSKLVERSANHSGKPNGDDFPGRTQLNGDGRNGQVTLDYELVQLFLHLSLAKIRDLFISSWKYFSFEMPYYSADIHPLIYQNVFPDPRSDNLITSFFSWFIASMEKYLRASGGTSVG</sequence>
<evidence type="ECO:0000313" key="3">
    <source>
        <dbReference type="Proteomes" id="UP000092716"/>
    </source>
</evidence>
<evidence type="ECO:0000256" key="1">
    <source>
        <dbReference type="SAM" id="MobiDB-lite"/>
    </source>
</evidence>
<feature type="region of interest" description="Disordered" evidence="1">
    <location>
        <begin position="537"/>
        <end position="558"/>
    </location>
</feature>
<dbReference type="Proteomes" id="UP000092716">
    <property type="component" value="Chromosome 10"/>
</dbReference>
<dbReference type="GeneID" id="30909691"/>
<proteinExistence type="predicted"/>
<reference evidence="3" key="1">
    <citation type="submission" date="2016-06" db="EMBL/GenBank/DDBJ databases">
        <title>First high quality genome sequence of Plasmodium coatneyi using continuous long reads from single molecule, real-time sequencing.</title>
        <authorList>
            <person name="Chien J.-T."/>
            <person name="Pakala S.B."/>
            <person name="Geraldo J.A."/>
            <person name="Lapp S.A."/>
            <person name="Barnwell J.W."/>
            <person name="Kissinger J.C."/>
            <person name="Galinski M.R."/>
            <person name="Humphrey J.C."/>
        </authorList>
    </citation>
    <scope>NUCLEOTIDE SEQUENCE [LARGE SCALE GENOMIC DNA]</scope>
    <source>
        <strain evidence="3">Hackeri</strain>
    </source>
</reference>
<dbReference type="RefSeq" id="XP_019915305.1">
    <property type="nucleotide sequence ID" value="XM_020059762.1"/>
</dbReference>
<keyword evidence="3" id="KW-1185">Reference proteome</keyword>
<accession>A0A1B1E0W6</accession>
<dbReference type="OrthoDB" id="347521at2759"/>
<evidence type="ECO:0000313" key="2">
    <source>
        <dbReference type="EMBL" id="ANQ08610.1"/>
    </source>
</evidence>
<protein>
    <submittedName>
        <fullName evidence="2">Uncharacterized protein</fullName>
    </submittedName>
</protein>
<dbReference type="EMBL" id="CP016248">
    <property type="protein sequence ID" value="ANQ08610.1"/>
    <property type="molecule type" value="Genomic_DNA"/>
</dbReference>
<organism evidence="2 3">
    <name type="scientific">Plasmodium coatneyi</name>
    <dbReference type="NCBI Taxonomy" id="208452"/>
    <lineage>
        <taxon>Eukaryota</taxon>
        <taxon>Sar</taxon>
        <taxon>Alveolata</taxon>
        <taxon>Apicomplexa</taxon>
        <taxon>Aconoidasida</taxon>
        <taxon>Haemosporida</taxon>
        <taxon>Plasmodiidae</taxon>
        <taxon>Plasmodium</taxon>
    </lineage>
</organism>
<name>A0A1B1E0W6_9APIC</name>
<dbReference type="KEGG" id="pcot:PCOAH_00029600"/>